<keyword evidence="2" id="KW-1133">Transmembrane helix</keyword>
<reference evidence="4" key="1">
    <citation type="submission" date="2017-06" db="EMBL/GenBank/DDBJ databases">
        <title>Genome analysis of Fimbriiglobus ruber SP5, the first member of the order Planctomycetales with confirmed chitinolytic capability.</title>
        <authorList>
            <person name="Ravin N.V."/>
            <person name="Rakitin A.L."/>
            <person name="Ivanova A.A."/>
            <person name="Beletsky A.V."/>
            <person name="Kulichevskaya I.S."/>
            <person name="Mardanov A.V."/>
            <person name="Dedysh S.N."/>
        </authorList>
    </citation>
    <scope>NUCLEOTIDE SEQUENCE [LARGE SCALE GENOMIC DNA]</scope>
    <source>
        <strain evidence="4">SP5</strain>
    </source>
</reference>
<feature type="transmembrane region" description="Helical" evidence="2">
    <location>
        <begin position="442"/>
        <end position="462"/>
    </location>
</feature>
<feature type="transmembrane region" description="Helical" evidence="2">
    <location>
        <begin position="320"/>
        <end position="341"/>
    </location>
</feature>
<dbReference type="PANTHER" id="PTHR43317:SF1">
    <property type="entry name" value="THERMOSPERMINE SYNTHASE ACAULIS5"/>
    <property type="match status" value="1"/>
</dbReference>
<keyword evidence="4" id="KW-1185">Reference proteome</keyword>
<keyword evidence="2" id="KW-0812">Transmembrane</keyword>
<feature type="transmembrane region" description="Helical" evidence="2">
    <location>
        <begin position="178"/>
        <end position="197"/>
    </location>
</feature>
<evidence type="ECO:0000256" key="1">
    <source>
        <dbReference type="ARBA" id="ARBA00023115"/>
    </source>
</evidence>
<dbReference type="InterPro" id="IPR029063">
    <property type="entry name" value="SAM-dependent_MTases_sf"/>
</dbReference>
<evidence type="ECO:0000256" key="2">
    <source>
        <dbReference type="SAM" id="Phobius"/>
    </source>
</evidence>
<feature type="transmembrane region" description="Helical" evidence="2">
    <location>
        <begin position="347"/>
        <end position="369"/>
    </location>
</feature>
<protein>
    <recommendedName>
        <fullName evidence="5">Spermidine synthase</fullName>
    </recommendedName>
</protein>
<sequence>MTGAVDKTRPQTFFRRRTLTQTGGPIVPVLFAVTLFVSATLLFMVQPMVGKMILPLLGGSPAAWNTCMVFFQGLLLLGYLYAHNLSTKYTPARQTVLHLCVLGATVAWLAAAAVLSPNHSPVAVFKSLAPQGYSYPMFGVLALLGVAIGIPFLVISTSAPLLQRWFAYSGHPSAKDPYFLYAASNAGSLISLLGYPLVIEPSLSLANQAWLWAGGFVLLIGLVYLCGQAAKHPLLPPGKTAAAGVSHSVPDPTDPGPPPLLRKLRWMGLAFVPSSLMLGVTFHMTTDIASVPLLWVIPLALYLITFIIAYAHTPWWFRPVLGNVSPVLTLLLVFVLVSNVGAKMSQFFLLLLHIGVYFFTALLMHTELARERPHPNHLTGYFLWISIGGVLGGIFNALIAPVAFTQSYEYPIAIAIGCLLVPVLDGVGAGPQSEGRKQWGPWLDAIVPVGMVAFVGVLTLAPEKTSWFTPSSEWVARNVSEALHFCGLGLTISNDTVTLLVIYALPCMLCFFFIDRPIRFGLCVGAVLFVCYYRAAKTDDVEVAERSFFGILRVNEFRESGRFDFAFPVTGGTSGETERTDDYVVFFNSQTDKKTGEKEPYGFVLNRDIFHKLSHGTTLHGMQTATSALLPIKDRANLFGAFTPWDTLVMAGAQGAWDSRQEPLTYYHRSGPVGGIFHRFRAIDPTGDVAMVGLGTGSAACYARPGQKLTFYEIDPTVIKLVEKPWREMNPDEVKNGAAPRMGPFTFVDDARKRGATVDFLVGDARLKLEEFPDRKYGLLLIDAFSSDSIPVHLLTREAVELYKSRLTEHGLLALHISNRYIALGPVVARLAQETGLASRVWNDTVPNGETRYPGKTSSSWVILAKSDEDLGDEILGTVMDERVGAVAGGFAYLTVNNPGSYSVYNHPWRQLNVLDEVPAWTDDYSDVLRVMQIHEIRWVRKKLGLPVPKLGHDDGADD</sequence>
<feature type="transmembrane region" description="Helical" evidence="2">
    <location>
        <begin position="63"/>
        <end position="83"/>
    </location>
</feature>
<dbReference type="EMBL" id="NIDE01000005">
    <property type="protein sequence ID" value="OWK42275.1"/>
    <property type="molecule type" value="Genomic_DNA"/>
</dbReference>
<name>A0A225E0S4_9BACT</name>
<dbReference type="GO" id="GO:0006596">
    <property type="term" value="P:polyamine biosynthetic process"/>
    <property type="evidence" value="ECO:0007669"/>
    <property type="project" value="UniProtKB-KW"/>
</dbReference>
<accession>A0A225E0S4</accession>
<feature type="transmembrane region" description="Helical" evidence="2">
    <location>
        <begin position="482"/>
        <end position="505"/>
    </location>
</feature>
<feature type="transmembrane region" description="Helical" evidence="2">
    <location>
        <begin position="135"/>
        <end position="157"/>
    </location>
</feature>
<feature type="transmembrane region" description="Helical" evidence="2">
    <location>
        <begin position="292"/>
        <end position="313"/>
    </location>
</feature>
<dbReference type="Proteomes" id="UP000214646">
    <property type="component" value="Unassembled WGS sequence"/>
</dbReference>
<comment type="caution">
    <text evidence="3">The sequence shown here is derived from an EMBL/GenBank/DDBJ whole genome shotgun (WGS) entry which is preliminary data.</text>
</comment>
<proteinExistence type="predicted"/>
<gene>
    <name evidence="3" type="ORF">FRUB_04353</name>
</gene>
<feature type="transmembrane region" description="Helical" evidence="2">
    <location>
        <begin position="381"/>
        <end position="404"/>
    </location>
</feature>
<dbReference type="SUPFAM" id="SSF53335">
    <property type="entry name" value="S-adenosyl-L-methionine-dependent methyltransferases"/>
    <property type="match status" value="1"/>
</dbReference>
<keyword evidence="2" id="KW-0472">Membrane</keyword>
<dbReference type="AlphaFoldDB" id="A0A225E0S4"/>
<evidence type="ECO:0008006" key="5">
    <source>
        <dbReference type="Google" id="ProtNLM"/>
    </source>
</evidence>
<dbReference type="PANTHER" id="PTHR43317">
    <property type="entry name" value="THERMOSPERMINE SYNTHASE ACAULIS5"/>
    <property type="match status" value="1"/>
</dbReference>
<dbReference type="Gene3D" id="3.40.50.150">
    <property type="entry name" value="Vaccinia Virus protein VP39"/>
    <property type="match status" value="1"/>
</dbReference>
<evidence type="ECO:0000313" key="3">
    <source>
        <dbReference type="EMBL" id="OWK42275.1"/>
    </source>
</evidence>
<organism evidence="3 4">
    <name type="scientific">Fimbriiglobus ruber</name>
    <dbReference type="NCBI Taxonomy" id="1908690"/>
    <lineage>
        <taxon>Bacteria</taxon>
        <taxon>Pseudomonadati</taxon>
        <taxon>Planctomycetota</taxon>
        <taxon>Planctomycetia</taxon>
        <taxon>Gemmatales</taxon>
        <taxon>Gemmataceae</taxon>
        <taxon>Fimbriiglobus</taxon>
    </lineage>
</organism>
<feature type="transmembrane region" description="Helical" evidence="2">
    <location>
        <begin position="25"/>
        <end position="43"/>
    </location>
</feature>
<feature type="transmembrane region" description="Helical" evidence="2">
    <location>
        <begin position="410"/>
        <end position="430"/>
    </location>
</feature>
<feature type="transmembrane region" description="Helical" evidence="2">
    <location>
        <begin position="209"/>
        <end position="227"/>
    </location>
</feature>
<feature type="transmembrane region" description="Helical" evidence="2">
    <location>
        <begin position="95"/>
        <end position="115"/>
    </location>
</feature>
<keyword evidence="1" id="KW-0620">Polyamine biosynthesis</keyword>
<evidence type="ECO:0000313" key="4">
    <source>
        <dbReference type="Proteomes" id="UP000214646"/>
    </source>
</evidence>